<dbReference type="EMBL" id="AP024546">
    <property type="protein sequence ID" value="BCT96025.1"/>
    <property type="molecule type" value="Genomic_DNA"/>
</dbReference>
<proteinExistence type="predicted"/>
<keyword evidence="1" id="KW-0732">Signal</keyword>
<dbReference type="InterPro" id="IPR010835">
    <property type="entry name" value="DUF1439"/>
</dbReference>
<name>A0ABM7QEH5_9GAMM</name>
<organism evidence="2 3">
    <name type="scientific">Lysobacter helvus</name>
    <dbReference type="NCBI Taxonomy" id="2675059"/>
    <lineage>
        <taxon>Bacteria</taxon>
        <taxon>Pseudomonadati</taxon>
        <taxon>Pseudomonadota</taxon>
        <taxon>Gammaproteobacteria</taxon>
        <taxon>Lysobacterales</taxon>
        <taxon>Lysobacteraceae</taxon>
        <taxon>Lysobacter</taxon>
    </lineage>
</organism>
<sequence length="176" mass="19066">MFLLLGAVLAGCTTLSALVGNQVTFTAPQLQSQLDRRFPRDYDKAGGLVTLTLMHPRLTIPQGSGRLQLDFDIGVGGMGMDSHSPAGHFALQSGLRFDPQTRGLHLADPALVGVDVPMLGGRINDATRSLLNQWLGEYAREEPVYRLDDTVWGRMAGRRIGETTIGDGVVTLHLDQ</sequence>
<dbReference type="Pfam" id="PF07273">
    <property type="entry name" value="DUF1439"/>
    <property type="match status" value="1"/>
</dbReference>
<feature type="signal peptide" evidence="1">
    <location>
        <begin position="1"/>
        <end position="17"/>
    </location>
</feature>
<gene>
    <name evidence="2" type="ORF">LYSHEL_18960</name>
</gene>
<accession>A0ABM7QEH5</accession>
<evidence type="ECO:0000313" key="3">
    <source>
        <dbReference type="Proteomes" id="UP000680514"/>
    </source>
</evidence>
<evidence type="ECO:0000313" key="2">
    <source>
        <dbReference type="EMBL" id="BCT96025.1"/>
    </source>
</evidence>
<protein>
    <recommendedName>
        <fullName evidence="4">DUF1439 domain-containing protein</fullName>
    </recommendedName>
</protein>
<dbReference type="Proteomes" id="UP000680514">
    <property type="component" value="Chromosome"/>
</dbReference>
<evidence type="ECO:0008006" key="4">
    <source>
        <dbReference type="Google" id="ProtNLM"/>
    </source>
</evidence>
<reference evidence="2 3" key="1">
    <citation type="submission" date="2021-03" db="EMBL/GenBank/DDBJ databases">
        <title>Complete Genome Sequences of Two Lysobacter Strains Isolated from Sea Water (Lysobacter caseinilyticus) and Soil (Lysobacter helvus) in South Korea.</title>
        <authorList>
            <person name="Watanabe Y."/>
            <person name="Arakawa K."/>
        </authorList>
    </citation>
    <scope>NUCLEOTIDE SEQUENCE [LARGE SCALE GENOMIC DNA]</scope>
    <source>
        <strain evidence="2 3">D10</strain>
    </source>
</reference>
<feature type="chain" id="PRO_5046103342" description="DUF1439 domain-containing protein" evidence="1">
    <location>
        <begin position="18"/>
        <end position="176"/>
    </location>
</feature>
<dbReference type="Gene3D" id="3.15.10.40">
    <property type="entry name" value="Uncharacterised protein PF07273, DUF1439"/>
    <property type="match status" value="1"/>
</dbReference>
<keyword evidence="3" id="KW-1185">Reference proteome</keyword>
<evidence type="ECO:0000256" key="1">
    <source>
        <dbReference type="SAM" id="SignalP"/>
    </source>
</evidence>